<protein>
    <submittedName>
        <fullName evidence="2">Uncharacterized protein</fullName>
    </submittedName>
</protein>
<feature type="region of interest" description="Disordered" evidence="1">
    <location>
        <begin position="35"/>
        <end position="122"/>
    </location>
</feature>
<keyword evidence="3" id="KW-1185">Reference proteome</keyword>
<evidence type="ECO:0000313" key="3">
    <source>
        <dbReference type="Proteomes" id="UP000824782"/>
    </source>
</evidence>
<reference evidence="2" key="1">
    <citation type="thesis" date="2020" institute="ProQuest LLC" country="789 East Eisenhower Parkway, Ann Arbor, MI, USA">
        <title>Comparative Genomics and Chromosome Evolution.</title>
        <authorList>
            <person name="Mudd A.B."/>
        </authorList>
    </citation>
    <scope>NUCLEOTIDE SEQUENCE</scope>
    <source>
        <strain evidence="2">237g6f4</strain>
        <tissue evidence="2">Blood</tissue>
    </source>
</reference>
<feature type="compositionally biased region" description="Basic residues" evidence="1">
    <location>
        <begin position="47"/>
        <end position="56"/>
    </location>
</feature>
<accession>A0AAV7C0K9</accession>
<feature type="compositionally biased region" description="Polar residues" evidence="1">
    <location>
        <begin position="97"/>
        <end position="106"/>
    </location>
</feature>
<dbReference type="EMBL" id="WNYA01000004">
    <property type="protein sequence ID" value="KAG8578495.1"/>
    <property type="molecule type" value="Genomic_DNA"/>
</dbReference>
<evidence type="ECO:0000256" key="1">
    <source>
        <dbReference type="SAM" id="MobiDB-lite"/>
    </source>
</evidence>
<evidence type="ECO:0000313" key="2">
    <source>
        <dbReference type="EMBL" id="KAG8578495.1"/>
    </source>
</evidence>
<organism evidence="2 3">
    <name type="scientific">Engystomops pustulosus</name>
    <name type="common">Tungara frog</name>
    <name type="synonym">Physalaemus pustulosus</name>
    <dbReference type="NCBI Taxonomy" id="76066"/>
    <lineage>
        <taxon>Eukaryota</taxon>
        <taxon>Metazoa</taxon>
        <taxon>Chordata</taxon>
        <taxon>Craniata</taxon>
        <taxon>Vertebrata</taxon>
        <taxon>Euteleostomi</taxon>
        <taxon>Amphibia</taxon>
        <taxon>Batrachia</taxon>
        <taxon>Anura</taxon>
        <taxon>Neobatrachia</taxon>
        <taxon>Hyloidea</taxon>
        <taxon>Leptodactylidae</taxon>
        <taxon>Leiuperinae</taxon>
        <taxon>Engystomops</taxon>
    </lineage>
</organism>
<gene>
    <name evidence="2" type="ORF">GDO81_010515</name>
</gene>
<dbReference type="AlphaFoldDB" id="A0AAV7C0K9"/>
<dbReference type="Proteomes" id="UP000824782">
    <property type="component" value="Unassembled WGS sequence"/>
</dbReference>
<comment type="caution">
    <text evidence="2">The sequence shown here is derived from an EMBL/GenBank/DDBJ whole genome shotgun (WGS) entry which is preliminary data.</text>
</comment>
<name>A0AAV7C0K9_ENGPU</name>
<proteinExistence type="predicted"/>
<sequence>MLSKFQIEQEDIKRRKWHRDLEDYQLGRVYNWKFEDKKPNGYQTKGNIKKRKRQNSKPKSPTDHNSFLEEVSLTPDSREKQPGEGASTTRGEEKSPQAKQPMTLTATRKRKPSREHFFDPTE</sequence>